<reference evidence="2" key="1">
    <citation type="journal article" date="2023" name="Front. Plant Sci.">
        <title>Chromosomal-level genome assembly of Melastoma candidum provides insights into trichome evolution.</title>
        <authorList>
            <person name="Zhong Y."/>
            <person name="Wu W."/>
            <person name="Sun C."/>
            <person name="Zou P."/>
            <person name="Liu Y."/>
            <person name="Dai S."/>
            <person name="Zhou R."/>
        </authorList>
    </citation>
    <scope>NUCLEOTIDE SEQUENCE [LARGE SCALE GENOMIC DNA]</scope>
</reference>
<sequence length="371" mass="41063">MSRDAAFQGTNVFLSRNLVPPEVFDALHDALRLQGASVFLCCDPSRNGPRDFHVISSPTHEKFEDLRARGCKLLGSQCVIACSKERRSFPDQDYTCCLAMDGVKILASGFEMAEKTEIEKLVSSMGGTLHSKTSSDISFVIVKNVLAAKYQWSLNVLKQPPVTINWLYRCRDEHRIVPIDPFRVLPFVGLTICVTRLPFILSFLSFVTPVDVAYVAAEGDKHKVAKRWGHIHVVTRKWLGQSIARKACLNEDSYPVPGIPVPSMKGQGCSVAALANHGNEHKSSQSFTSAFGDPNVSADPALSDVDQDLETTVSQTFLSETHLSNKEDACEMMHQQPNGRMYQDDRAQDSEAEDGGLYLSECRLMLVGFDS</sequence>
<evidence type="ECO:0000313" key="1">
    <source>
        <dbReference type="EMBL" id="KAI4320584.1"/>
    </source>
</evidence>
<accession>A0ACB9MB06</accession>
<evidence type="ECO:0000313" key="2">
    <source>
        <dbReference type="Proteomes" id="UP001057402"/>
    </source>
</evidence>
<proteinExistence type="predicted"/>
<gene>
    <name evidence="1" type="ORF">MLD38_034047</name>
</gene>
<dbReference type="EMBL" id="CM042889">
    <property type="protein sequence ID" value="KAI4320584.1"/>
    <property type="molecule type" value="Genomic_DNA"/>
</dbReference>
<name>A0ACB9MB06_9MYRT</name>
<organism evidence="1 2">
    <name type="scientific">Melastoma candidum</name>
    <dbReference type="NCBI Taxonomy" id="119954"/>
    <lineage>
        <taxon>Eukaryota</taxon>
        <taxon>Viridiplantae</taxon>
        <taxon>Streptophyta</taxon>
        <taxon>Embryophyta</taxon>
        <taxon>Tracheophyta</taxon>
        <taxon>Spermatophyta</taxon>
        <taxon>Magnoliopsida</taxon>
        <taxon>eudicotyledons</taxon>
        <taxon>Gunneridae</taxon>
        <taxon>Pentapetalae</taxon>
        <taxon>rosids</taxon>
        <taxon>malvids</taxon>
        <taxon>Myrtales</taxon>
        <taxon>Melastomataceae</taxon>
        <taxon>Melastomatoideae</taxon>
        <taxon>Melastomateae</taxon>
        <taxon>Melastoma</taxon>
    </lineage>
</organism>
<comment type="caution">
    <text evidence="1">The sequence shown here is derived from an EMBL/GenBank/DDBJ whole genome shotgun (WGS) entry which is preliminary data.</text>
</comment>
<dbReference type="Proteomes" id="UP001057402">
    <property type="component" value="Chromosome 10"/>
</dbReference>
<protein>
    <submittedName>
        <fullName evidence="1">Uncharacterized protein</fullName>
    </submittedName>
</protein>
<keyword evidence="2" id="KW-1185">Reference proteome</keyword>